<dbReference type="Gene3D" id="2.80.10.50">
    <property type="match status" value="3"/>
</dbReference>
<dbReference type="InterPro" id="IPR023296">
    <property type="entry name" value="Glyco_hydro_beta-prop_sf"/>
</dbReference>
<keyword evidence="4 5" id="KW-0326">Glycosidase</keyword>
<evidence type="ECO:0000256" key="2">
    <source>
        <dbReference type="ARBA" id="ARBA00022729"/>
    </source>
</evidence>
<reference evidence="8 9" key="1">
    <citation type="journal article" date="2021" name="Arch. Microbiol.">
        <title>Myceligenerans indicum sp. nov., an actinobacterium isolated from mangrove sediment of Sundarbans, India.</title>
        <authorList>
            <person name="Asha K."/>
            <person name="Bhadury P."/>
        </authorList>
    </citation>
    <scope>NUCLEOTIDE SEQUENCE [LARGE SCALE GENOMIC DNA]</scope>
    <source>
        <strain evidence="8 9">I2</strain>
    </source>
</reference>
<evidence type="ECO:0000256" key="5">
    <source>
        <dbReference type="RuleBase" id="RU361187"/>
    </source>
</evidence>
<sequence length="467" mass="51589">MVAVALVVVPRTPARAAVDTGQWYLIQSPVSGMVLDITDISTDAGAGLQQWDRLDGQNQQFRFLDSGNGYYRIQARHSSLVLDVYGWNADNGADIVQWTDLGGTNQQWQIRENSDGTVTFLNRFSGKALDLWGWSTDRGARISQYDDNGLDAQRWRLVPVGALSNPLRSNGADPWIQYWDGYYYMSTTTWDSTVTMRRSSTLAGLTTAQDQVVWDDAGVADRCCSHWAPEFHRIGGTWYLTYTSGNSQTNFDGQKIRVLRSTSDTPMGPYEYMGTPMPNRWNIDSSYLEHGGNLYLLFSEWIGADQTVRIVRMSNPWTTTGAPATISTPTYSWETQGGRTNEGAAVLKHNGRTFVSFSASSCNTPDYKLGLLELTGSDPMDPNAWTKQSTPALQRGNGVYGPGHNGFFKSPDGTEDWLVYHGNPSAEDGCGDTRQTRVQKISWNGDGTPDFGTPTPSGRVLTPPSGE</sequence>
<accession>A0ABS1LL30</accession>
<dbReference type="CDD" id="cd00161">
    <property type="entry name" value="beta-trefoil_Ricin-like"/>
    <property type="match status" value="1"/>
</dbReference>
<dbReference type="SMART" id="SM00458">
    <property type="entry name" value="RICIN"/>
    <property type="match status" value="1"/>
</dbReference>
<dbReference type="SUPFAM" id="SSF75005">
    <property type="entry name" value="Arabinanase/levansucrase/invertase"/>
    <property type="match status" value="1"/>
</dbReference>
<dbReference type="InterPro" id="IPR006710">
    <property type="entry name" value="Glyco_hydro_43"/>
</dbReference>
<evidence type="ECO:0000259" key="7">
    <source>
        <dbReference type="SMART" id="SM00458"/>
    </source>
</evidence>
<dbReference type="Proteomes" id="UP000675409">
    <property type="component" value="Unassembled WGS sequence"/>
</dbReference>
<proteinExistence type="inferred from homology"/>
<evidence type="ECO:0000256" key="6">
    <source>
        <dbReference type="SAM" id="MobiDB-lite"/>
    </source>
</evidence>
<evidence type="ECO:0000256" key="4">
    <source>
        <dbReference type="ARBA" id="ARBA00023295"/>
    </source>
</evidence>
<comment type="caution">
    <text evidence="8">The sequence shown here is derived from an EMBL/GenBank/DDBJ whole genome shotgun (WGS) entry which is preliminary data.</text>
</comment>
<protein>
    <submittedName>
        <fullName evidence="8">Family 43 glycosylhydrolase</fullName>
    </submittedName>
</protein>
<dbReference type="PANTHER" id="PTHR43817">
    <property type="entry name" value="GLYCOSYL HYDROLASE"/>
    <property type="match status" value="1"/>
</dbReference>
<evidence type="ECO:0000313" key="8">
    <source>
        <dbReference type="EMBL" id="MBL0886834.1"/>
    </source>
</evidence>
<dbReference type="SUPFAM" id="SSF50370">
    <property type="entry name" value="Ricin B-like lectins"/>
    <property type="match status" value="1"/>
</dbReference>
<dbReference type="Gene3D" id="2.115.10.20">
    <property type="entry name" value="Glycosyl hydrolase domain, family 43"/>
    <property type="match status" value="1"/>
</dbReference>
<dbReference type="PROSITE" id="PS50231">
    <property type="entry name" value="RICIN_B_LECTIN"/>
    <property type="match status" value="1"/>
</dbReference>
<keyword evidence="3 5" id="KW-0378">Hydrolase</keyword>
<feature type="region of interest" description="Disordered" evidence="6">
    <location>
        <begin position="442"/>
        <end position="467"/>
    </location>
</feature>
<dbReference type="EMBL" id="JABBYC010000017">
    <property type="protein sequence ID" value="MBL0886834.1"/>
    <property type="molecule type" value="Genomic_DNA"/>
</dbReference>
<evidence type="ECO:0000256" key="1">
    <source>
        <dbReference type="ARBA" id="ARBA00009865"/>
    </source>
</evidence>
<evidence type="ECO:0000256" key="3">
    <source>
        <dbReference type="ARBA" id="ARBA00022801"/>
    </source>
</evidence>
<dbReference type="CDD" id="cd18820">
    <property type="entry name" value="GH43_LbAraf43-like"/>
    <property type="match status" value="1"/>
</dbReference>
<dbReference type="InterPro" id="IPR000772">
    <property type="entry name" value="Ricin_B_lectin"/>
</dbReference>
<dbReference type="Pfam" id="PF04616">
    <property type="entry name" value="Glyco_hydro_43"/>
    <property type="match status" value="1"/>
</dbReference>
<comment type="similarity">
    <text evidence="1 5">Belongs to the glycosyl hydrolase 43 family.</text>
</comment>
<keyword evidence="9" id="KW-1185">Reference proteome</keyword>
<evidence type="ECO:0000313" key="9">
    <source>
        <dbReference type="Proteomes" id="UP000675409"/>
    </source>
</evidence>
<dbReference type="Pfam" id="PF14200">
    <property type="entry name" value="RicinB_lectin_2"/>
    <property type="match status" value="2"/>
</dbReference>
<organism evidence="8 9">
    <name type="scientific">Myceligenerans indicum</name>
    <dbReference type="NCBI Taxonomy" id="2593663"/>
    <lineage>
        <taxon>Bacteria</taxon>
        <taxon>Bacillati</taxon>
        <taxon>Actinomycetota</taxon>
        <taxon>Actinomycetes</taxon>
        <taxon>Micrococcales</taxon>
        <taxon>Promicromonosporaceae</taxon>
        <taxon>Myceligenerans</taxon>
    </lineage>
</organism>
<dbReference type="PANTHER" id="PTHR43817:SF1">
    <property type="entry name" value="HYDROLASE, FAMILY 43, PUTATIVE (AFU_ORTHOLOGUE AFUA_3G01660)-RELATED"/>
    <property type="match status" value="1"/>
</dbReference>
<gene>
    <name evidence="8" type="ORF">HGK34_11190</name>
</gene>
<keyword evidence="2" id="KW-0732">Signal</keyword>
<name>A0ABS1LL30_9MICO</name>
<dbReference type="InterPro" id="IPR035992">
    <property type="entry name" value="Ricin_B-like_lectins"/>
</dbReference>
<feature type="domain" description="Ricin B lectin" evidence="7">
    <location>
        <begin position="22"/>
        <end position="158"/>
    </location>
</feature>